<protein>
    <submittedName>
        <fullName evidence="2">Uncharacterized protein</fullName>
    </submittedName>
</protein>
<accession>A4U3A5</accession>
<keyword evidence="1" id="KW-1133">Transmembrane helix</keyword>
<gene>
    <name evidence="2" type="ORF">MGR_2548</name>
</gene>
<evidence type="ECO:0000313" key="2">
    <source>
        <dbReference type="EMBL" id="CAM77362.1"/>
    </source>
</evidence>
<dbReference type="AlphaFoldDB" id="A4U3A5"/>
<sequence length="53" mass="5992">MNDDCFGIHTAAGLGLFYLLVHRLLTLFRIRGWPTVISIQYARGVKNACRPCL</sequence>
<proteinExistence type="predicted"/>
<dbReference type="EMBL" id="CU459003">
    <property type="protein sequence ID" value="CAM77362.1"/>
    <property type="molecule type" value="Genomic_DNA"/>
</dbReference>
<organism evidence="2">
    <name type="scientific">Magnetospirillum gryphiswaldense</name>
    <dbReference type="NCBI Taxonomy" id="55518"/>
    <lineage>
        <taxon>Bacteria</taxon>
        <taxon>Pseudomonadati</taxon>
        <taxon>Pseudomonadota</taxon>
        <taxon>Alphaproteobacteria</taxon>
        <taxon>Rhodospirillales</taxon>
        <taxon>Rhodospirillaceae</taxon>
        <taxon>Magnetospirillum</taxon>
    </lineage>
</organism>
<evidence type="ECO:0000256" key="1">
    <source>
        <dbReference type="SAM" id="Phobius"/>
    </source>
</evidence>
<feature type="transmembrane region" description="Helical" evidence="1">
    <location>
        <begin position="6"/>
        <end position="25"/>
    </location>
</feature>
<reference evidence="2" key="1">
    <citation type="journal article" date="2007" name="J. Bacteriol.">
        <title>Comparative genome analysis of four magnetotactic bacteria reveals a complex set of group-specific genes implicated in magnetosome biomineralization and function.</title>
        <authorList>
            <person name="Richter M."/>
            <person name="Kube M."/>
            <person name="Bazylinski D.A."/>
            <person name="Lombardot T."/>
            <person name="Gloeckner F.O."/>
            <person name="Reinhardt R."/>
            <person name="Schueler D."/>
        </authorList>
    </citation>
    <scope>NUCLEOTIDE SEQUENCE</scope>
    <source>
        <strain evidence="2">MSR-1</strain>
    </source>
</reference>
<keyword evidence="1" id="KW-0472">Membrane</keyword>
<name>A4U3A5_9PROT</name>
<keyword evidence="1" id="KW-0812">Transmembrane</keyword>